<organism evidence="1 2">
    <name type="scientific">Angustibacter aerolatus</name>
    <dbReference type="NCBI Taxonomy" id="1162965"/>
    <lineage>
        <taxon>Bacteria</taxon>
        <taxon>Bacillati</taxon>
        <taxon>Actinomycetota</taxon>
        <taxon>Actinomycetes</taxon>
        <taxon>Kineosporiales</taxon>
        <taxon>Kineosporiaceae</taxon>
    </lineage>
</organism>
<sequence>MRDVLLDRWSGWRAAVGDADVDDLDDVDDSDADHAVDEAAAALRRLGGRMVPVDRAGEESPASRLVGTPDGVAAVGGLLTRLCTLAPDALAAPVATMLAVHHWTRGDGPLAAVACERALEVDAGYPLAVLVDEALRTGVVPRWASAVDVRSTM</sequence>
<dbReference type="InterPro" id="IPR025447">
    <property type="entry name" value="DUF4192"/>
</dbReference>
<proteinExistence type="predicted"/>
<dbReference type="Proteomes" id="UP001157017">
    <property type="component" value="Unassembled WGS sequence"/>
</dbReference>
<evidence type="ECO:0000313" key="2">
    <source>
        <dbReference type="Proteomes" id="UP001157017"/>
    </source>
</evidence>
<evidence type="ECO:0008006" key="3">
    <source>
        <dbReference type="Google" id="ProtNLM"/>
    </source>
</evidence>
<gene>
    <name evidence="1" type="ORF">GCM10025868_44540</name>
</gene>
<dbReference type="Pfam" id="PF13830">
    <property type="entry name" value="DUF4192"/>
    <property type="match status" value="1"/>
</dbReference>
<comment type="caution">
    <text evidence="1">The sequence shown here is derived from an EMBL/GenBank/DDBJ whole genome shotgun (WGS) entry which is preliminary data.</text>
</comment>
<protein>
    <recommendedName>
        <fullName evidence="3">DUF4192 domain-containing protein</fullName>
    </recommendedName>
</protein>
<dbReference type="EMBL" id="BSUZ01000001">
    <property type="protein sequence ID" value="GMA89204.1"/>
    <property type="molecule type" value="Genomic_DNA"/>
</dbReference>
<name>A0ABQ6JMQ8_9ACTN</name>
<reference evidence="2" key="1">
    <citation type="journal article" date="2019" name="Int. J. Syst. Evol. Microbiol.">
        <title>The Global Catalogue of Microorganisms (GCM) 10K type strain sequencing project: providing services to taxonomists for standard genome sequencing and annotation.</title>
        <authorList>
            <consortium name="The Broad Institute Genomics Platform"/>
            <consortium name="The Broad Institute Genome Sequencing Center for Infectious Disease"/>
            <person name="Wu L."/>
            <person name="Ma J."/>
        </authorList>
    </citation>
    <scope>NUCLEOTIDE SEQUENCE [LARGE SCALE GENOMIC DNA]</scope>
    <source>
        <strain evidence="2">NBRC 108730</strain>
    </source>
</reference>
<accession>A0ABQ6JMQ8</accession>
<keyword evidence="2" id="KW-1185">Reference proteome</keyword>
<evidence type="ECO:0000313" key="1">
    <source>
        <dbReference type="EMBL" id="GMA89204.1"/>
    </source>
</evidence>